<accession>A0A8J2VME2</accession>
<reference evidence="7" key="2">
    <citation type="submission" date="2020-09" db="EMBL/GenBank/DDBJ databases">
        <authorList>
            <person name="Sun Q."/>
            <person name="Sedlacek I."/>
        </authorList>
    </citation>
    <scope>NUCLEOTIDE SEQUENCE</scope>
    <source>
        <strain evidence="7">CCM 7684</strain>
    </source>
</reference>
<dbReference type="GO" id="GO:0015920">
    <property type="term" value="P:lipopolysaccharide transport"/>
    <property type="evidence" value="ECO:0007669"/>
    <property type="project" value="InterPro"/>
</dbReference>
<evidence type="ECO:0000313" key="7">
    <source>
        <dbReference type="EMBL" id="GGE32530.1"/>
    </source>
</evidence>
<evidence type="ECO:0000256" key="1">
    <source>
        <dbReference type="ARBA" id="ARBA00022448"/>
    </source>
</evidence>
<dbReference type="InterPro" id="IPR014340">
    <property type="entry name" value="LptA"/>
</dbReference>
<dbReference type="InterPro" id="IPR052037">
    <property type="entry name" value="LPS_export_LptA"/>
</dbReference>
<evidence type="ECO:0000313" key="8">
    <source>
        <dbReference type="Proteomes" id="UP000602745"/>
    </source>
</evidence>
<feature type="region of interest" description="Disordered" evidence="4">
    <location>
        <begin position="162"/>
        <end position="184"/>
    </location>
</feature>
<comment type="caution">
    <text evidence="7">The sequence shown here is derived from an EMBL/GenBank/DDBJ whole genome shotgun (WGS) entry which is preliminary data.</text>
</comment>
<evidence type="ECO:0000256" key="4">
    <source>
        <dbReference type="SAM" id="MobiDB-lite"/>
    </source>
</evidence>
<feature type="signal peptide" evidence="5">
    <location>
        <begin position="1"/>
        <end position="22"/>
    </location>
</feature>
<dbReference type="Gene3D" id="2.60.450.10">
    <property type="entry name" value="Lipopolysaccharide (LPS) transport protein A like domain"/>
    <property type="match status" value="1"/>
</dbReference>
<feature type="chain" id="PRO_5035227564" description="Organic solvent tolerance-like N-terminal domain-containing protein" evidence="5">
    <location>
        <begin position="23"/>
        <end position="184"/>
    </location>
</feature>
<proteinExistence type="predicted"/>
<dbReference type="RefSeq" id="WP_229729166.1">
    <property type="nucleotide sequence ID" value="NZ_BMCP01000001.1"/>
</dbReference>
<evidence type="ECO:0000259" key="6">
    <source>
        <dbReference type="Pfam" id="PF03968"/>
    </source>
</evidence>
<keyword evidence="2 5" id="KW-0732">Signal</keyword>
<keyword evidence="3" id="KW-0574">Periplasm</keyword>
<dbReference type="AlphaFoldDB" id="A0A8J2VME2"/>
<dbReference type="InterPro" id="IPR005653">
    <property type="entry name" value="OstA-like_N"/>
</dbReference>
<reference evidence="7" key="1">
    <citation type="journal article" date="2014" name="Int. J. Syst. Evol. Microbiol.">
        <title>Complete genome sequence of Corynebacterium casei LMG S-19264T (=DSM 44701T), isolated from a smear-ripened cheese.</title>
        <authorList>
            <consortium name="US DOE Joint Genome Institute (JGI-PGF)"/>
            <person name="Walter F."/>
            <person name="Albersmeier A."/>
            <person name="Kalinowski J."/>
            <person name="Ruckert C."/>
        </authorList>
    </citation>
    <scope>NUCLEOTIDE SEQUENCE</scope>
    <source>
        <strain evidence="7">CCM 7684</strain>
    </source>
</reference>
<dbReference type="EMBL" id="BMCP01000001">
    <property type="protein sequence ID" value="GGE32530.1"/>
    <property type="molecule type" value="Genomic_DNA"/>
</dbReference>
<name>A0A8J2VME2_9RHOB</name>
<gene>
    <name evidence="7" type="ORF">GCM10007276_07250</name>
</gene>
<dbReference type="Proteomes" id="UP000602745">
    <property type="component" value="Unassembled WGS sequence"/>
</dbReference>
<keyword evidence="1" id="KW-0813">Transport</keyword>
<sequence>MTGRIVMAAVLACCFGIAGATAQQATNAFDGFSSNSDEPVNIEADRLDVRDKDQAAVFTGNVVVTQGESRLETKALTVFYTGGATADAPASSRSIRRLEADGGVVVISKDQKATGNTGVFDMASNTIVMTGGVTVSQGPNVIRGDRLFVDLTKQTSRIETGGNTGRVRGLFLPNKGTPGAPPRN</sequence>
<dbReference type="PANTHER" id="PTHR36504:SF1">
    <property type="entry name" value="LIPOPOLYSACCHARIDE EXPORT SYSTEM PROTEIN LPTA"/>
    <property type="match status" value="1"/>
</dbReference>
<evidence type="ECO:0000256" key="5">
    <source>
        <dbReference type="SAM" id="SignalP"/>
    </source>
</evidence>
<dbReference type="Pfam" id="PF03968">
    <property type="entry name" value="LptD_N"/>
    <property type="match status" value="1"/>
</dbReference>
<dbReference type="GO" id="GO:0001530">
    <property type="term" value="F:lipopolysaccharide binding"/>
    <property type="evidence" value="ECO:0007669"/>
    <property type="project" value="InterPro"/>
</dbReference>
<dbReference type="GO" id="GO:0017089">
    <property type="term" value="F:glycolipid transfer activity"/>
    <property type="evidence" value="ECO:0007669"/>
    <property type="project" value="TreeGrafter"/>
</dbReference>
<evidence type="ECO:0000256" key="3">
    <source>
        <dbReference type="ARBA" id="ARBA00022764"/>
    </source>
</evidence>
<dbReference type="PANTHER" id="PTHR36504">
    <property type="entry name" value="LIPOPOLYSACCHARIDE EXPORT SYSTEM PROTEIN LPTA"/>
    <property type="match status" value="1"/>
</dbReference>
<organism evidence="7 8">
    <name type="scientific">Agaricicola taiwanensis</name>
    <dbReference type="NCBI Taxonomy" id="591372"/>
    <lineage>
        <taxon>Bacteria</taxon>
        <taxon>Pseudomonadati</taxon>
        <taxon>Pseudomonadota</taxon>
        <taxon>Alphaproteobacteria</taxon>
        <taxon>Rhodobacterales</taxon>
        <taxon>Paracoccaceae</taxon>
        <taxon>Agaricicola</taxon>
    </lineage>
</organism>
<protein>
    <recommendedName>
        <fullName evidence="6">Organic solvent tolerance-like N-terminal domain-containing protein</fullName>
    </recommendedName>
</protein>
<keyword evidence="8" id="KW-1185">Reference proteome</keyword>
<dbReference type="GO" id="GO:0030288">
    <property type="term" value="C:outer membrane-bounded periplasmic space"/>
    <property type="evidence" value="ECO:0007669"/>
    <property type="project" value="TreeGrafter"/>
</dbReference>
<dbReference type="GO" id="GO:0009279">
    <property type="term" value="C:cell outer membrane"/>
    <property type="evidence" value="ECO:0007669"/>
    <property type="project" value="TreeGrafter"/>
</dbReference>
<feature type="domain" description="Organic solvent tolerance-like N-terminal" evidence="6">
    <location>
        <begin position="41"/>
        <end position="154"/>
    </location>
</feature>
<evidence type="ECO:0000256" key="2">
    <source>
        <dbReference type="ARBA" id="ARBA00022729"/>
    </source>
</evidence>
<dbReference type="NCBIfam" id="TIGR03002">
    <property type="entry name" value="outer_YhbN_LptA"/>
    <property type="match status" value="1"/>
</dbReference>